<dbReference type="GO" id="GO:0017070">
    <property type="term" value="F:U6 snRNA binding"/>
    <property type="evidence" value="ECO:0007669"/>
    <property type="project" value="TreeGrafter"/>
</dbReference>
<dbReference type="Proteomes" id="UP001161247">
    <property type="component" value="Chromosome 7"/>
</dbReference>
<name>A0AAV1DWX9_OLDCO</name>
<dbReference type="AlphaFoldDB" id="A0AAV1DWX9"/>
<dbReference type="GO" id="GO:0097157">
    <property type="term" value="F:pre-mRNA intronic binding"/>
    <property type="evidence" value="ECO:0007669"/>
    <property type="project" value="TreeGrafter"/>
</dbReference>
<dbReference type="EMBL" id="OX459124">
    <property type="protein sequence ID" value="CAI9112446.1"/>
    <property type="molecule type" value="Genomic_DNA"/>
</dbReference>
<gene>
    <name evidence="3" type="ORF">OLC1_LOCUS19648</name>
</gene>
<organism evidence="3 4">
    <name type="scientific">Oldenlandia corymbosa var. corymbosa</name>
    <dbReference type="NCBI Taxonomy" id="529605"/>
    <lineage>
        <taxon>Eukaryota</taxon>
        <taxon>Viridiplantae</taxon>
        <taxon>Streptophyta</taxon>
        <taxon>Embryophyta</taxon>
        <taxon>Tracheophyta</taxon>
        <taxon>Spermatophyta</taxon>
        <taxon>Magnoliopsida</taxon>
        <taxon>eudicotyledons</taxon>
        <taxon>Gunneridae</taxon>
        <taxon>Pentapetalae</taxon>
        <taxon>asterids</taxon>
        <taxon>lamiids</taxon>
        <taxon>Gentianales</taxon>
        <taxon>Rubiaceae</taxon>
        <taxon>Rubioideae</taxon>
        <taxon>Spermacoceae</taxon>
        <taxon>Hedyotis-Oldenlandia complex</taxon>
        <taxon>Oldenlandia</taxon>
    </lineage>
</organism>
<dbReference type="GO" id="GO:0000244">
    <property type="term" value="P:spliceosomal tri-snRNP complex assembly"/>
    <property type="evidence" value="ECO:0007669"/>
    <property type="project" value="TreeGrafter"/>
</dbReference>
<dbReference type="GO" id="GO:0030623">
    <property type="term" value="F:U5 snRNA binding"/>
    <property type="evidence" value="ECO:0007669"/>
    <property type="project" value="TreeGrafter"/>
</dbReference>
<evidence type="ECO:0000313" key="3">
    <source>
        <dbReference type="EMBL" id="CAI9112446.1"/>
    </source>
</evidence>
<evidence type="ECO:0000313" key="4">
    <source>
        <dbReference type="Proteomes" id="UP001161247"/>
    </source>
</evidence>
<proteinExistence type="predicted"/>
<feature type="domain" description="PRO8NT" evidence="2">
    <location>
        <begin position="79"/>
        <end position="207"/>
    </location>
</feature>
<keyword evidence="4" id="KW-1185">Reference proteome</keyword>
<accession>A0AAV1DWX9</accession>
<dbReference type="GO" id="GO:0030620">
    <property type="term" value="F:U2 snRNA binding"/>
    <property type="evidence" value="ECO:0007669"/>
    <property type="project" value="TreeGrafter"/>
</dbReference>
<dbReference type="Pfam" id="PF08082">
    <property type="entry name" value="PRO8NT"/>
    <property type="match status" value="1"/>
</dbReference>
<protein>
    <submittedName>
        <fullName evidence="3">OLC1v1012898C1</fullName>
    </submittedName>
</protein>
<dbReference type="GO" id="GO:0071013">
    <property type="term" value="C:catalytic step 2 spliceosome"/>
    <property type="evidence" value="ECO:0007669"/>
    <property type="project" value="TreeGrafter"/>
</dbReference>
<feature type="region of interest" description="Disordered" evidence="1">
    <location>
        <begin position="1"/>
        <end position="48"/>
    </location>
</feature>
<dbReference type="PANTHER" id="PTHR11140">
    <property type="entry name" value="PRE-MRNA SPLICING FACTOR PRP8"/>
    <property type="match status" value="1"/>
</dbReference>
<dbReference type="GO" id="GO:0030619">
    <property type="term" value="F:U1 snRNA binding"/>
    <property type="evidence" value="ECO:0007669"/>
    <property type="project" value="TreeGrafter"/>
</dbReference>
<dbReference type="InterPro" id="IPR027652">
    <property type="entry name" value="PRP8"/>
</dbReference>
<dbReference type="InterPro" id="IPR012591">
    <property type="entry name" value="PRO8NT"/>
</dbReference>
<sequence length="219" mass="25373">MWSGNRQDILGNTSADVNMGNSEPPLIPPGNTGSPGAGGPPPLPPPPSYIVLPTEAQLEEKARKWMQLNSKRYSDKRKFRDHGDMSSKKYSHDKRVYLGALKFIPHAVYKLLENMPMPWEQVRDVMYHITGAITVVNEIPWVVEPIYLAQWGTMWIMMRREKRDRRHFKRMRFPPFDDEEPPLDYADNILDVDPLEPIQLELDEEEDLLYILGFMIISP</sequence>
<feature type="compositionally biased region" description="Polar residues" evidence="1">
    <location>
        <begin position="1"/>
        <end position="21"/>
    </location>
</feature>
<evidence type="ECO:0000256" key="1">
    <source>
        <dbReference type="SAM" id="MobiDB-lite"/>
    </source>
</evidence>
<dbReference type="PANTHER" id="PTHR11140:SF0">
    <property type="entry name" value="PRE-MRNA-PROCESSING-SPLICING FACTOR 8"/>
    <property type="match status" value="1"/>
</dbReference>
<evidence type="ECO:0000259" key="2">
    <source>
        <dbReference type="Pfam" id="PF08082"/>
    </source>
</evidence>
<dbReference type="GO" id="GO:0005682">
    <property type="term" value="C:U5 snRNP"/>
    <property type="evidence" value="ECO:0007669"/>
    <property type="project" value="TreeGrafter"/>
</dbReference>
<feature type="compositionally biased region" description="Pro residues" evidence="1">
    <location>
        <begin position="38"/>
        <end position="48"/>
    </location>
</feature>
<reference evidence="3" key="1">
    <citation type="submission" date="2023-03" db="EMBL/GenBank/DDBJ databases">
        <authorList>
            <person name="Julca I."/>
        </authorList>
    </citation>
    <scope>NUCLEOTIDE SEQUENCE</scope>
</reference>